<keyword evidence="3" id="KW-1185">Reference proteome</keyword>
<evidence type="ECO:0000313" key="3">
    <source>
        <dbReference type="Proteomes" id="UP000183947"/>
    </source>
</evidence>
<reference evidence="3" key="1">
    <citation type="submission" date="2016-11" db="EMBL/GenBank/DDBJ databases">
        <authorList>
            <person name="Varghese N."/>
            <person name="Submissions S."/>
        </authorList>
    </citation>
    <scope>NUCLEOTIDE SEQUENCE [LARGE SCALE GENOMIC DNA]</scope>
    <source>
        <strain evidence="3">DSM 18569</strain>
    </source>
</reference>
<dbReference type="AlphaFoldDB" id="A0A1M7HQD5"/>
<gene>
    <name evidence="2" type="ORF">SAMN02746009_04267</name>
</gene>
<dbReference type="EMBL" id="FRAS01000055">
    <property type="protein sequence ID" value="SHM30771.1"/>
    <property type="molecule type" value="Genomic_DNA"/>
</dbReference>
<protein>
    <recommendedName>
        <fullName evidence="1">Thioredoxin domain-containing protein</fullName>
    </recommendedName>
</protein>
<dbReference type="SUPFAM" id="SSF52833">
    <property type="entry name" value="Thioredoxin-like"/>
    <property type="match status" value="1"/>
</dbReference>
<dbReference type="Gene3D" id="3.40.30.10">
    <property type="entry name" value="Glutaredoxin"/>
    <property type="match status" value="1"/>
</dbReference>
<name>A0A1M7HQD5_9BACT</name>
<evidence type="ECO:0000313" key="2">
    <source>
        <dbReference type="EMBL" id="SHM30771.1"/>
    </source>
</evidence>
<dbReference type="InterPro" id="IPR036249">
    <property type="entry name" value="Thioredoxin-like_sf"/>
</dbReference>
<accession>A0A1M7HQD5</accession>
<feature type="domain" description="Thioredoxin" evidence="1">
    <location>
        <begin position="11"/>
        <end position="176"/>
    </location>
</feature>
<dbReference type="Proteomes" id="UP000183947">
    <property type="component" value="Unassembled WGS sequence"/>
</dbReference>
<dbReference type="InterPro" id="IPR013766">
    <property type="entry name" value="Thioredoxin_domain"/>
</dbReference>
<proteinExistence type="predicted"/>
<dbReference type="PROSITE" id="PS51352">
    <property type="entry name" value="THIOREDOXIN_2"/>
    <property type="match status" value="1"/>
</dbReference>
<sequence>MPPSNYASLTPSARDRVQPFALRPDRDSLLQEVTAQDIRTLSQAHAYTWVVVWAPWCDPWKPSVVQYNQFEQQLRERDLHLVLVDIQYSNKSAEGKRWGVRGKRPGYVLDWRRYGKMAPRRFTQDMLGKRWLSEKEKNAVHYVLDRSGKVIYWTDEFDVPLPTLEKLTLSPQASTK</sequence>
<organism evidence="2 3">
    <name type="scientific">Hymenobacter psychrotolerans DSM 18569</name>
    <dbReference type="NCBI Taxonomy" id="1121959"/>
    <lineage>
        <taxon>Bacteria</taxon>
        <taxon>Pseudomonadati</taxon>
        <taxon>Bacteroidota</taxon>
        <taxon>Cytophagia</taxon>
        <taxon>Cytophagales</taxon>
        <taxon>Hymenobacteraceae</taxon>
        <taxon>Hymenobacter</taxon>
    </lineage>
</organism>
<evidence type="ECO:0000259" key="1">
    <source>
        <dbReference type="PROSITE" id="PS51352"/>
    </source>
</evidence>